<proteinExistence type="predicted"/>
<keyword evidence="3" id="KW-1185">Reference proteome</keyword>
<feature type="compositionally biased region" description="Acidic residues" evidence="1">
    <location>
        <begin position="85"/>
        <end position="115"/>
    </location>
</feature>
<evidence type="ECO:0000256" key="1">
    <source>
        <dbReference type="SAM" id="MobiDB-lite"/>
    </source>
</evidence>
<sequence length="115" mass="12568">MSYCLGSLEHQAKEWERWTVVPQFSGEHAEGATAYAHKQAAVCRIVADNFRVLWARYLVGSSLESMVSIGSSSSKSTDVHMHGDESDDELGGSDLEEDDDGEQGVNDDEDGDDTL</sequence>
<evidence type="ECO:0000313" key="3">
    <source>
        <dbReference type="Proteomes" id="UP000799118"/>
    </source>
</evidence>
<dbReference type="EMBL" id="ML770236">
    <property type="protein sequence ID" value="KAE9384049.1"/>
    <property type="molecule type" value="Genomic_DNA"/>
</dbReference>
<gene>
    <name evidence="2" type="ORF">BT96DRAFT_842853</name>
</gene>
<name>A0A6A4GEN6_9AGAR</name>
<reference evidence="2" key="1">
    <citation type="journal article" date="2019" name="Environ. Microbiol.">
        <title>Fungal ecological strategies reflected in gene transcription - a case study of two litter decomposers.</title>
        <authorList>
            <person name="Barbi F."/>
            <person name="Kohler A."/>
            <person name="Barry K."/>
            <person name="Baskaran P."/>
            <person name="Daum C."/>
            <person name="Fauchery L."/>
            <person name="Ihrmark K."/>
            <person name="Kuo A."/>
            <person name="LaButti K."/>
            <person name="Lipzen A."/>
            <person name="Morin E."/>
            <person name="Grigoriev I.V."/>
            <person name="Henrissat B."/>
            <person name="Lindahl B."/>
            <person name="Martin F."/>
        </authorList>
    </citation>
    <scope>NUCLEOTIDE SEQUENCE</scope>
    <source>
        <strain evidence="2">JB14</strain>
    </source>
</reference>
<dbReference type="AlphaFoldDB" id="A0A6A4GEN6"/>
<organism evidence="2 3">
    <name type="scientific">Gymnopus androsaceus JB14</name>
    <dbReference type="NCBI Taxonomy" id="1447944"/>
    <lineage>
        <taxon>Eukaryota</taxon>
        <taxon>Fungi</taxon>
        <taxon>Dikarya</taxon>
        <taxon>Basidiomycota</taxon>
        <taxon>Agaricomycotina</taxon>
        <taxon>Agaricomycetes</taxon>
        <taxon>Agaricomycetidae</taxon>
        <taxon>Agaricales</taxon>
        <taxon>Marasmiineae</taxon>
        <taxon>Omphalotaceae</taxon>
        <taxon>Gymnopus</taxon>
    </lineage>
</organism>
<feature type="region of interest" description="Disordered" evidence="1">
    <location>
        <begin position="68"/>
        <end position="115"/>
    </location>
</feature>
<dbReference type="OrthoDB" id="3232711at2759"/>
<accession>A0A6A4GEN6</accession>
<evidence type="ECO:0000313" key="2">
    <source>
        <dbReference type="EMBL" id="KAE9384049.1"/>
    </source>
</evidence>
<protein>
    <submittedName>
        <fullName evidence="2">Uncharacterized protein</fullName>
    </submittedName>
</protein>
<dbReference type="Proteomes" id="UP000799118">
    <property type="component" value="Unassembled WGS sequence"/>
</dbReference>